<keyword evidence="2" id="KW-1185">Reference proteome</keyword>
<reference evidence="1" key="1">
    <citation type="submission" date="2021-05" db="EMBL/GenBank/DDBJ databases">
        <authorList>
            <person name="Pan Q."/>
            <person name="Jouanno E."/>
            <person name="Zahm M."/>
            <person name="Klopp C."/>
            <person name="Cabau C."/>
            <person name="Louis A."/>
            <person name="Berthelot C."/>
            <person name="Parey E."/>
            <person name="Roest Crollius H."/>
            <person name="Montfort J."/>
            <person name="Robinson-Rechavi M."/>
            <person name="Bouchez O."/>
            <person name="Lampietro C."/>
            <person name="Lopez Roques C."/>
            <person name="Donnadieu C."/>
            <person name="Postlethwait J."/>
            <person name="Bobe J."/>
            <person name="Dillon D."/>
            <person name="Chandos A."/>
            <person name="von Hippel F."/>
            <person name="Guiguen Y."/>
        </authorList>
    </citation>
    <scope>NUCLEOTIDE SEQUENCE</scope>
    <source>
        <strain evidence="1">YG-Jan2019</strain>
    </source>
</reference>
<accession>A0ACC2GRN2</accession>
<evidence type="ECO:0000313" key="1">
    <source>
        <dbReference type="EMBL" id="KAJ8006070.1"/>
    </source>
</evidence>
<sequence length="315" mass="36000">MLLDTSLPFIWFGFRQRSIKECVFERLVCTISESCDCDFKPNIRGLEWDLYKNLYGQHLAQDIVSEEVTKFLQTENPDRPLVLSFHGASGTGKTMVSTMLGRHLYGTAMGSPYIHQFVPTLHFPIPDHNKQYRVELKRWLKGNLTSCARSIFIFDEMEKMPPGVIDIVAQFLGPSHSVFGTNYRKAIYIFISTIGEEVINRIALETRQAGREREEIQLVDLEDGISQAVYNSERSGFFHSKIIQEKLLTSFVPFFPLSRRHVERCAHRELCQRGECQRRDVVTAVGGAVAYIPEHGQHFSSTGCKSVPAKINFFL</sequence>
<organism evidence="1 2">
    <name type="scientific">Dallia pectoralis</name>
    <name type="common">Alaska blackfish</name>
    <dbReference type="NCBI Taxonomy" id="75939"/>
    <lineage>
        <taxon>Eukaryota</taxon>
        <taxon>Metazoa</taxon>
        <taxon>Chordata</taxon>
        <taxon>Craniata</taxon>
        <taxon>Vertebrata</taxon>
        <taxon>Euteleostomi</taxon>
        <taxon>Actinopterygii</taxon>
        <taxon>Neopterygii</taxon>
        <taxon>Teleostei</taxon>
        <taxon>Protacanthopterygii</taxon>
        <taxon>Esociformes</taxon>
        <taxon>Umbridae</taxon>
        <taxon>Dallia</taxon>
    </lineage>
</organism>
<comment type="caution">
    <text evidence="1">The sequence shown here is derived from an EMBL/GenBank/DDBJ whole genome shotgun (WGS) entry which is preliminary data.</text>
</comment>
<gene>
    <name evidence="1" type="ORF">DPEC_G00124440</name>
</gene>
<protein>
    <submittedName>
        <fullName evidence="1">Uncharacterized protein</fullName>
    </submittedName>
</protein>
<dbReference type="Proteomes" id="UP001157502">
    <property type="component" value="Chromosome 10"/>
</dbReference>
<proteinExistence type="predicted"/>
<dbReference type="EMBL" id="CM055737">
    <property type="protein sequence ID" value="KAJ8006070.1"/>
    <property type="molecule type" value="Genomic_DNA"/>
</dbReference>
<name>A0ACC2GRN2_DALPE</name>
<evidence type="ECO:0000313" key="2">
    <source>
        <dbReference type="Proteomes" id="UP001157502"/>
    </source>
</evidence>